<dbReference type="GO" id="GO:0016301">
    <property type="term" value="F:kinase activity"/>
    <property type="evidence" value="ECO:0007669"/>
    <property type="project" value="InterPro"/>
</dbReference>
<dbReference type="SUPFAM" id="SSF56059">
    <property type="entry name" value="Glutathione synthetase ATP-binding domain-like"/>
    <property type="match status" value="1"/>
</dbReference>
<gene>
    <name evidence="2" type="ORF">METZ01_LOCUS330542</name>
</gene>
<feature type="domain" description="Pyruvate phosphate dikinase AMP/ATP-binding" evidence="1">
    <location>
        <begin position="69"/>
        <end position="128"/>
    </location>
</feature>
<dbReference type="InterPro" id="IPR002192">
    <property type="entry name" value="PPDK_AMP/ATP-bd"/>
</dbReference>
<sequence>MSKAPRYTYEFGKKTDGNASDEMRSLLGGKGANLAEMARIGLPVPPGFTITTAVCTYYYANKKKYPKALNSQIEKAVSNVEKQLSKKLGDKKNPLLFSVRSGARDSMPGMMDTILNLGINDEVVEALASKTGNSKFAWDCYRRFLQMYGGVVMGVEALASEHH</sequence>
<dbReference type="AlphaFoldDB" id="A0A382PYI3"/>
<evidence type="ECO:0000313" key="2">
    <source>
        <dbReference type="EMBL" id="SVC77688.1"/>
    </source>
</evidence>
<dbReference type="PANTHER" id="PTHR22931:SF9">
    <property type="entry name" value="PYRUVATE, PHOSPHATE DIKINASE 1, CHLOROPLASTIC"/>
    <property type="match status" value="1"/>
</dbReference>
<dbReference type="GO" id="GO:0050242">
    <property type="term" value="F:pyruvate, phosphate dikinase activity"/>
    <property type="evidence" value="ECO:0007669"/>
    <property type="project" value="InterPro"/>
</dbReference>
<dbReference type="GO" id="GO:0005524">
    <property type="term" value="F:ATP binding"/>
    <property type="evidence" value="ECO:0007669"/>
    <property type="project" value="InterPro"/>
</dbReference>
<dbReference type="InterPro" id="IPR010121">
    <property type="entry name" value="Pyruvate_phosphate_dikinase"/>
</dbReference>
<protein>
    <recommendedName>
        <fullName evidence="1">Pyruvate phosphate dikinase AMP/ATP-binding domain-containing protein</fullName>
    </recommendedName>
</protein>
<dbReference type="Gene3D" id="3.30.1490.20">
    <property type="entry name" value="ATP-grasp fold, A domain"/>
    <property type="match status" value="1"/>
</dbReference>
<feature type="domain" description="Pyruvate phosphate dikinase AMP/ATP-binding" evidence="1">
    <location>
        <begin position="25"/>
        <end position="62"/>
    </location>
</feature>
<dbReference type="PANTHER" id="PTHR22931">
    <property type="entry name" value="PHOSPHOENOLPYRUVATE DIKINASE-RELATED"/>
    <property type="match status" value="1"/>
</dbReference>
<dbReference type="Gene3D" id="1.20.80.30">
    <property type="match status" value="1"/>
</dbReference>
<organism evidence="2">
    <name type="scientific">marine metagenome</name>
    <dbReference type="NCBI Taxonomy" id="408172"/>
    <lineage>
        <taxon>unclassified sequences</taxon>
        <taxon>metagenomes</taxon>
        <taxon>ecological metagenomes</taxon>
    </lineage>
</organism>
<dbReference type="EMBL" id="UINC01110286">
    <property type="protein sequence ID" value="SVC77688.1"/>
    <property type="molecule type" value="Genomic_DNA"/>
</dbReference>
<reference evidence="2" key="1">
    <citation type="submission" date="2018-05" db="EMBL/GenBank/DDBJ databases">
        <authorList>
            <person name="Lanie J.A."/>
            <person name="Ng W.-L."/>
            <person name="Kazmierczak K.M."/>
            <person name="Andrzejewski T.M."/>
            <person name="Davidsen T.M."/>
            <person name="Wayne K.J."/>
            <person name="Tettelin H."/>
            <person name="Glass J.I."/>
            <person name="Rusch D."/>
            <person name="Podicherti R."/>
            <person name="Tsui H.-C.T."/>
            <person name="Winkler M.E."/>
        </authorList>
    </citation>
    <scope>NUCLEOTIDE SEQUENCE</scope>
</reference>
<dbReference type="InterPro" id="IPR013815">
    <property type="entry name" value="ATP_grasp_subdomain_1"/>
</dbReference>
<proteinExistence type="predicted"/>
<name>A0A382PYI3_9ZZZZ</name>
<feature type="non-terminal residue" evidence="2">
    <location>
        <position position="163"/>
    </location>
</feature>
<evidence type="ECO:0000259" key="1">
    <source>
        <dbReference type="Pfam" id="PF01326"/>
    </source>
</evidence>
<accession>A0A382PYI3</accession>
<dbReference type="Pfam" id="PF01326">
    <property type="entry name" value="PPDK_N"/>
    <property type="match status" value="2"/>
</dbReference>